<dbReference type="EMBL" id="JAEPRD010000005">
    <property type="protein sequence ID" value="KAG2212641.1"/>
    <property type="molecule type" value="Genomic_DNA"/>
</dbReference>
<accession>A0A8H7RMZ1</accession>
<evidence type="ECO:0000313" key="2">
    <source>
        <dbReference type="EMBL" id="KAG2212641.1"/>
    </source>
</evidence>
<protein>
    <submittedName>
        <fullName evidence="2">Uncharacterized protein</fullName>
    </submittedName>
</protein>
<evidence type="ECO:0000313" key="3">
    <source>
        <dbReference type="Proteomes" id="UP000603453"/>
    </source>
</evidence>
<organism evidence="2 3">
    <name type="scientific">Mucor saturninus</name>
    <dbReference type="NCBI Taxonomy" id="64648"/>
    <lineage>
        <taxon>Eukaryota</taxon>
        <taxon>Fungi</taxon>
        <taxon>Fungi incertae sedis</taxon>
        <taxon>Mucoromycota</taxon>
        <taxon>Mucoromycotina</taxon>
        <taxon>Mucoromycetes</taxon>
        <taxon>Mucorales</taxon>
        <taxon>Mucorineae</taxon>
        <taxon>Mucoraceae</taxon>
        <taxon>Mucor</taxon>
    </lineage>
</organism>
<evidence type="ECO:0000256" key="1">
    <source>
        <dbReference type="SAM" id="SignalP"/>
    </source>
</evidence>
<reference evidence="2" key="1">
    <citation type="submission" date="2020-12" db="EMBL/GenBank/DDBJ databases">
        <title>Metabolic potential, ecology and presence of endohyphal bacteria is reflected in genomic diversity of Mucoromycotina.</title>
        <authorList>
            <person name="Muszewska A."/>
            <person name="Okrasinska A."/>
            <person name="Steczkiewicz K."/>
            <person name="Drgas O."/>
            <person name="Orlowska M."/>
            <person name="Perlinska-Lenart U."/>
            <person name="Aleksandrzak-Piekarczyk T."/>
            <person name="Szatraj K."/>
            <person name="Zielenkiewicz U."/>
            <person name="Pilsyk S."/>
            <person name="Malc E."/>
            <person name="Mieczkowski P."/>
            <person name="Kruszewska J.S."/>
            <person name="Biernat P."/>
            <person name="Pawlowska J."/>
        </authorList>
    </citation>
    <scope>NUCLEOTIDE SEQUENCE</scope>
    <source>
        <strain evidence="2">WA0000017839</strain>
    </source>
</reference>
<gene>
    <name evidence="2" type="ORF">INT47_000618</name>
</gene>
<dbReference type="OrthoDB" id="2150639at2759"/>
<feature type="chain" id="PRO_5034287958" evidence="1">
    <location>
        <begin position="21"/>
        <end position="133"/>
    </location>
</feature>
<proteinExistence type="predicted"/>
<sequence length="133" mass="13523">MVKSSLIIASIAAIAFTVSAQDQSLPTSIPSLSLSGVAIPAIPTEYASAVSSLMKNPSGLQSYISMASAKVSQLPSGVQGSVYSALSEASKTLDTVKPKNTGQSSTKSMGNTAQTPRYFAALAISIIVAVVVI</sequence>
<name>A0A8H7RMZ1_9FUNG</name>
<dbReference type="Proteomes" id="UP000603453">
    <property type="component" value="Unassembled WGS sequence"/>
</dbReference>
<comment type="caution">
    <text evidence="2">The sequence shown here is derived from an EMBL/GenBank/DDBJ whole genome shotgun (WGS) entry which is preliminary data.</text>
</comment>
<keyword evidence="1" id="KW-0732">Signal</keyword>
<feature type="signal peptide" evidence="1">
    <location>
        <begin position="1"/>
        <end position="20"/>
    </location>
</feature>
<keyword evidence="3" id="KW-1185">Reference proteome</keyword>
<dbReference type="AlphaFoldDB" id="A0A8H7RMZ1"/>